<feature type="compositionally biased region" description="Basic and acidic residues" evidence="1">
    <location>
        <begin position="459"/>
        <end position="468"/>
    </location>
</feature>
<feature type="compositionally biased region" description="Polar residues" evidence="1">
    <location>
        <begin position="340"/>
        <end position="350"/>
    </location>
</feature>
<feature type="signal peptide" evidence="3">
    <location>
        <begin position="1"/>
        <end position="37"/>
    </location>
</feature>
<feature type="compositionally biased region" description="Basic and acidic residues" evidence="1">
    <location>
        <begin position="367"/>
        <end position="420"/>
    </location>
</feature>
<protein>
    <submittedName>
        <fullName evidence="4">109_t:CDS:1</fullName>
    </submittedName>
</protein>
<dbReference type="AlphaFoldDB" id="A0A9N8WA78"/>
<feature type="region of interest" description="Disordered" evidence="1">
    <location>
        <begin position="206"/>
        <end position="237"/>
    </location>
</feature>
<evidence type="ECO:0000313" key="5">
    <source>
        <dbReference type="Proteomes" id="UP000789572"/>
    </source>
</evidence>
<feature type="compositionally biased region" description="Basic and acidic residues" evidence="1">
    <location>
        <begin position="639"/>
        <end position="648"/>
    </location>
</feature>
<gene>
    <name evidence="4" type="ORF">POCULU_LOCUS1644</name>
</gene>
<feature type="compositionally biased region" description="Polar residues" evidence="1">
    <location>
        <begin position="721"/>
        <end position="733"/>
    </location>
</feature>
<name>A0A9N8WA78_9GLOM</name>
<feature type="compositionally biased region" description="Basic and acidic residues" evidence="1">
    <location>
        <begin position="507"/>
        <end position="516"/>
    </location>
</feature>
<dbReference type="OrthoDB" id="2410735at2759"/>
<feature type="compositionally biased region" description="Basic and acidic residues" evidence="1">
    <location>
        <begin position="539"/>
        <end position="548"/>
    </location>
</feature>
<feature type="region of interest" description="Disordered" evidence="1">
    <location>
        <begin position="252"/>
        <end position="283"/>
    </location>
</feature>
<accession>A0A9N8WA78</accession>
<keyword evidence="3" id="KW-0732">Signal</keyword>
<keyword evidence="2" id="KW-0812">Transmembrane</keyword>
<feature type="compositionally biased region" description="Basic and acidic residues" evidence="1">
    <location>
        <begin position="555"/>
        <end position="564"/>
    </location>
</feature>
<reference evidence="4" key="1">
    <citation type="submission" date="2021-06" db="EMBL/GenBank/DDBJ databases">
        <authorList>
            <person name="Kallberg Y."/>
            <person name="Tangrot J."/>
            <person name="Rosling A."/>
        </authorList>
    </citation>
    <scope>NUCLEOTIDE SEQUENCE</scope>
    <source>
        <strain evidence="4">IA702</strain>
    </source>
</reference>
<feature type="compositionally biased region" description="Basic and acidic residues" evidence="1">
    <location>
        <begin position="491"/>
        <end position="500"/>
    </location>
</feature>
<comment type="caution">
    <text evidence="4">The sequence shown here is derived from an EMBL/GenBank/DDBJ whole genome shotgun (WGS) entry which is preliminary data.</text>
</comment>
<keyword evidence="5" id="KW-1185">Reference proteome</keyword>
<dbReference type="EMBL" id="CAJVPJ010000130">
    <property type="protein sequence ID" value="CAG8482808.1"/>
    <property type="molecule type" value="Genomic_DNA"/>
</dbReference>
<feature type="compositionally biased region" description="Basic and acidic residues" evidence="1">
    <location>
        <begin position="311"/>
        <end position="320"/>
    </location>
</feature>
<evidence type="ECO:0000256" key="3">
    <source>
        <dbReference type="SAM" id="SignalP"/>
    </source>
</evidence>
<feature type="compositionally biased region" description="Basic and acidic residues" evidence="1">
    <location>
        <begin position="523"/>
        <end position="532"/>
    </location>
</feature>
<feature type="compositionally biased region" description="Basic and acidic residues" evidence="1">
    <location>
        <begin position="734"/>
        <end position="761"/>
    </location>
</feature>
<keyword evidence="2" id="KW-0472">Membrane</keyword>
<feature type="compositionally biased region" description="Basic and acidic residues" evidence="1">
    <location>
        <begin position="475"/>
        <end position="484"/>
    </location>
</feature>
<proteinExistence type="predicted"/>
<feature type="region of interest" description="Disordered" evidence="1">
    <location>
        <begin position="303"/>
        <end position="774"/>
    </location>
</feature>
<evidence type="ECO:0000256" key="2">
    <source>
        <dbReference type="SAM" id="Phobius"/>
    </source>
</evidence>
<evidence type="ECO:0000256" key="1">
    <source>
        <dbReference type="SAM" id="MobiDB-lite"/>
    </source>
</evidence>
<keyword evidence="2" id="KW-1133">Transmembrane helix</keyword>
<feature type="compositionally biased region" description="Basic and acidic residues" evidence="1">
    <location>
        <begin position="698"/>
        <end position="708"/>
    </location>
</feature>
<dbReference type="Proteomes" id="UP000789572">
    <property type="component" value="Unassembled WGS sequence"/>
</dbReference>
<organism evidence="4 5">
    <name type="scientific">Paraglomus occultum</name>
    <dbReference type="NCBI Taxonomy" id="144539"/>
    <lineage>
        <taxon>Eukaryota</taxon>
        <taxon>Fungi</taxon>
        <taxon>Fungi incertae sedis</taxon>
        <taxon>Mucoromycota</taxon>
        <taxon>Glomeromycotina</taxon>
        <taxon>Glomeromycetes</taxon>
        <taxon>Paraglomerales</taxon>
        <taxon>Paraglomeraceae</taxon>
        <taxon>Paraglomus</taxon>
    </lineage>
</organism>
<feature type="compositionally biased region" description="Polar residues" evidence="1">
    <location>
        <begin position="613"/>
        <end position="637"/>
    </location>
</feature>
<feature type="chain" id="PRO_5040274007" evidence="3">
    <location>
        <begin position="38"/>
        <end position="800"/>
    </location>
</feature>
<feature type="transmembrane region" description="Helical" evidence="2">
    <location>
        <begin position="176"/>
        <end position="196"/>
    </location>
</feature>
<dbReference type="CDD" id="cd12087">
    <property type="entry name" value="TM_EGFR-like"/>
    <property type="match status" value="1"/>
</dbReference>
<evidence type="ECO:0000313" key="4">
    <source>
        <dbReference type="EMBL" id="CAG8482808.1"/>
    </source>
</evidence>
<sequence>MAFTQARIRVSRACSAARWSLLILTFIIFAGTNTVTAQSCCFSITSLSKASSPGVFQYELNITASHKDFKRNNQQYTAFISFPPEYLIQGDPYSSSPSFKCDRNTSYSFTCQSQFDSTFSASFQVTMATAITTQPTAAVTIYGDTCIKEQFCDDQTVGAHSNDISLGPFGTWSKTAVIIAGVVLGLIILVAIYLLYRRSHPDSKYIDTSQAPSFPDQSVDKPNTPFQSGTLLNFSTTDTPKKRKGLLKGFFQRDESSSNTEKAIDESAWNQAPRSVSDLGSGLSGSKFMPVSSVVVDIEENLRNSKRHPRKNEADTHDLDIATVPELYDTPQEKRARSPTVPNSNYELSKSSSRRGHHSGTAPGTYEAHDKVNRRGSTKKRETGDSRVNKEASTSKREADESRVNREASTSKRETDDYRTSKRPPKQKTETDDHRTSRRPSTLKTETDESKASRKHSTLKTDTDESRVSRKHSTLKTDTDESRVSRKHSTLKTDTDESRVSRKHSTLKTDTDESRVSRKHSTLKTDTDEGRVSRKHSTLKTDTDESKASRKHSTLKIDTDESRVNRRPTLKSPSSLKEDEHTHTNVRSQTHHSHRDSDEPTNEAVDVRRSKTTHASSSSRTAQLTHSKSMRSPTSRTSSHRETRDRPHSPPHSPLHNARGSNPHSEDEADSDDSLSDQLPLAMISGQTSPVKLLSPLKENDANDDRRESGKKHVRERGEASKSSIGPRTSISRSGKDEFRESARDKDRKGHLDSASREVDQSNKVSSRKRTQQLRVDDLNSVEVASDDDVPIAKLKSVTK</sequence>